<feature type="compositionally biased region" description="Polar residues" evidence="1">
    <location>
        <begin position="236"/>
        <end position="248"/>
    </location>
</feature>
<keyword evidence="2" id="KW-1133">Transmembrane helix</keyword>
<gene>
    <name evidence="3" type="primary">TPHA0L00540</name>
    <name evidence="3" type="ordered locus">TPHA_0L00540</name>
</gene>
<dbReference type="Proteomes" id="UP000005666">
    <property type="component" value="Chromosome 12"/>
</dbReference>
<dbReference type="KEGG" id="tpf:TPHA_0L00540"/>
<feature type="transmembrane region" description="Helical" evidence="2">
    <location>
        <begin position="22"/>
        <end position="45"/>
    </location>
</feature>
<dbReference type="HOGENOM" id="CLU_1020070_0_0_1"/>
<protein>
    <submittedName>
        <fullName evidence="3">Uncharacterized protein</fullName>
    </submittedName>
</protein>
<reference evidence="3 4" key="1">
    <citation type="journal article" date="2011" name="Proc. Natl. Acad. Sci. U.S.A.">
        <title>Evolutionary erosion of yeast sex chromosomes by mating-type switching accidents.</title>
        <authorList>
            <person name="Gordon J.L."/>
            <person name="Armisen D."/>
            <person name="Proux-Wera E."/>
            <person name="Oheigeartaigh S.S."/>
            <person name="Byrne K.P."/>
            <person name="Wolfe K.H."/>
        </authorList>
    </citation>
    <scope>NUCLEOTIDE SEQUENCE [LARGE SCALE GENOMIC DNA]</scope>
    <source>
        <strain evidence="4">ATCC 24235 / CBS 4417 / NBRC 1672 / NRRL Y-8282 / UCD 70-5</strain>
    </source>
</reference>
<name>G8BZT2_TETPH</name>
<organism evidence="3 4">
    <name type="scientific">Tetrapisispora phaffii (strain ATCC 24235 / CBS 4417 / NBRC 1672 / NRRL Y-8282 / UCD 70-5)</name>
    <name type="common">Yeast</name>
    <name type="synonym">Fabospora phaffii</name>
    <dbReference type="NCBI Taxonomy" id="1071381"/>
    <lineage>
        <taxon>Eukaryota</taxon>
        <taxon>Fungi</taxon>
        <taxon>Dikarya</taxon>
        <taxon>Ascomycota</taxon>
        <taxon>Saccharomycotina</taxon>
        <taxon>Saccharomycetes</taxon>
        <taxon>Saccharomycetales</taxon>
        <taxon>Saccharomycetaceae</taxon>
        <taxon>Tetrapisispora</taxon>
    </lineage>
</organism>
<evidence type="ECO:0000256" key="2">
    <source>
        <dbReference type="SAM" id="Phobius"/>
    </source>
</evidence>
<feature type="compositionally biased region" description="Low complexity" evidence="1">
    <location>
        <begin position="256"/>
        <end position="273"/>
    </location>
</feature>
<dbReference type="AlphaFoldDB" id="G8BZT2"/>
<evidence type="ECO:0000313" key="4">
    <source>
        <dbReference type="Proteomes" id="UP000005666"/>
    </source>
</evidence>
<keyword evidence="2" id="KW-0472">Membrane</keyword>
<feature type="region of interest" description="Disordered" evidence="1">
    <location>
        <begin position="236"/>
        <end position="273"/>
    </location>
</feature>
<dbReference type="EMBL" id="HE612867">
    <property type="protein sequence ID" value="CCE65410.1"/>
    <property type="molecule type" value="Genomic_DNA"/>
</dbReference>
<dbReference type="OrthoDB" id="4066814at2759"/>
<evidence type="ECO:0000313" key="3">
    <source>
        <dbReference type="EMBL" id="CCE65410.1"/>
    </source>
</evidence>
<keyword evidence="4" id="KW-1185">Reference proteome</keyword>
<dbReference type="OMA" id="MHENNTN"/>
<keyword evidence="2" id="KW-0812">Transmembrane</keyword>
<dbReference type="GeneID" id="11531690"/>
<sequence length="273" mass="31304">MTNFFSEISGRLNVEGQQKNEILVVQFVCTILILVVRSSILRMLLKRETYGQSGLNTMNNSNAVAGQMHENNTNNNNLQMQSQIDDQLSWSTRMRLDMKKSFNDDPYFYFEKKSIIVGTNIHDNNNYNGLMSMGMNNNIKNANNSNNSNINNNNNVGNMHFTGGNPYRPQNPNHYPMNENIKSQMNNNNNNKDLNNGNNLLSVLAQRIFEKQQHSNGNGTLNNINVNQSRFDQINKNDTGYHQNQNQHQRGDPYLNNNSSNNNFPSNFVNFKK</sequence>
<accession>G8BZT2</accession>
<dbReference type="RefSeq" id="XP_003687844.1">
    <property type="nucleotide sequence ID" value="XM_003687796.1"/>
</dbReference>
<evidence type="ECO:0000256" key="1">
    <source>
        <dbReference type="SAM" id="MobiDB-lite"/>
    </source>
</evidence>
<proteinExistence type="predicted"/>